<dbReference type="RefSeq" id="WP_354315039.1">
    <property type="nucleotide sequence ID" value="NZ_JBEPME010000014.1"/>
</dbReference>
<comment type="caution">
    <text evidence="1">The sequence shown here is derived from an EMBL/GenBank/DDBJ whole genome shotgun (WGS) entry which is preliminary data.</text>
</comment>
<evidence type="ECO:0000313" key="2">
    <source>
        <dbReference type="Proteomes" id="UP001549104"/>
    </source>
</evidence>
<sequence>MRLKQSDLKPYTVKRRIIVTEPDGTTYEEEDPNGHTIRANVQPAGGKLMVELYGERLAYILTAYVEIGTDIQESDRACIYVATDGTPDYKVVAIRRWNTHYVVDFEKVRT</sequence>
<accession>A0ABV2KEZ5</accession>
<organism evidence="1 2">
    <name type="scientific">Sporosarcina psychrophila</name>
    <name type="common">Bacillus psychrophilus</name>
    <dbReference type="NCBI Taxonomy" id="1476"/>
    <lineage>
        <taxon>Bacteria</taxon>
        <taxon>Bacillati</taxon>
        <taxon>Bacillota</taxon>
        <taxon>Bacilli</taxon>
        <taxon>Bacillales</taxon>
        <taxon>Caryophanaceae</taxon>
        <taxon>Sporosarcina</taxon>
    </lineage>
</organism>
<gene>
    <name evidence="1" type="ORF">ABIC55_004797</name>
</gene>
<dbReference type="EMBL" id="JBEPME010000014">
    <property type="protein sequence ID" value="MET3659651.1"/>
    <property type="molecule type" value="Genomic_DNA"/>
</dbReference>
<protein>
    <submittedName>
        <fullName evidence="1">Uncharacterized protein</fullName>
    </submittedName>
</protein>
<keyword evidence="2" id="KW-1185">Reference proteome</keyword>
<evidence type="ECO:0000313" key="1">
    <source>
        <dbReference type="EMBL" id="MET3659651.1"/>
    </source>
</evidence>
<dbReference type="Proteomes" id="UP001549104">
    <property type="component" value="Unassembled WGS sequence"/>
</dbReference>
<proteinExistence type="predicted"/>
<name>A0ABV2KEZ5_SPOPS</name>
<reference evidence="1 2" key="1">
    <citation type="submission" date="2024-06" db="EMBL/GenBank/DDBJ databases">
        <title>Sorghum-associated microbial communities from plants grown in Nebraska, USA.</title>
        <authorList>
            <person name="Schachtman D."/>
        </authorList>
    </citation>
    <scope>NUCLEOTIDE SEQUENCE [LARGE SCALE GENOMIC DNA]</scope>
    <source>
        <strain evidence="1 2">1288</strain>
    </source>
</reference>